<keyword evidence="7 11" id="KW-0805">Transcription regulation</keyword>
<dbReference type="PANTHER" id="PTHR12695:SF2">
    <property type="entry name" value="GENERAL TRANSCRIPTION FACTOR IIH SUBUNIT 2-RELATED"/>
    <property type="match status" value="1"/>
</dbReference>
<dbReference type="SUPFAM" id="SSF57889">
    <property type="entry name" value="Cysteine-rich domain"/>
    <property type="match status" value="1"/>
</dbReference>
<proteinExistence type="inferred from homology"/>
<dbReference type="InterPro" id="IPR013083">
    <property type="entry name" value="Znf_RING/FYVE/PHD"/>
</dbReference>
<dbReference type="STRING" id="461836.A0A0L0D827"/>
<feature type="zinc finger region" description="C4-type" evidence="12">
    <location>
        <begin position="300"/>
        <end position="317"/>
    </location>
</feature>
<evidence type="ECO:0000256" key="8">
    <source>
        <dbReference type="ARBA" id="ARBA00023163"/>
    </source>
</evidence>
<comment type="similarity">
    <text evidence="2 11">Belongs to the GTF2H2 family.</text>
</comment>
<dbReference type="Pfam" id="PF04056">
    <property type="entry name" value="Ssl1"/>
    <property type="match status" value="1"/>
</dbReference>
<evidence type="ECO:0000256" key="7">
    <source>
        <dbReference type="ARBA" id="ARBA00023015"/>
    </source>
</evidence>
<keyword evidence="8 11" id="KW-0804">Transcription</keyword>
<dbReference type="InterPro" id="IPR012170">
    <property type="entry name" value="TFIIH_SSL1/p44"/>
</dbReference>
<dbReference type="EMBL" id="GL349450">
    <property type="protein sequence ID" value="KNC48221.1"/>
    <property type="molecule type" value="Genomic_DNA"/>
</dbReference>
<keyword evidence="10 11" id="KW-0539">Nucleus</keyword>
<protein>
    <recommendedName>
        <fullName evidence="11">General transcription factor IIH subunit</fullName>
    </recommendedName>
</protein>
<keyword evidence="3 11" id="KW-0479">Metal-binding</keyword>
<evidence type="ECO:0000256" key="4">
    <source>
        <dbReference type="ARBA" id="ARBA00022763"/>
    </source>
</evidence>
<gene>
    <name evidence="14" type="ORF">AMSG_04451</name>
</gene>
<dbReference type="RefSeq" id="XP_013758790.1">
    <property type="nucleotide sequence ID" value="XM_013903336.1"/>
</dbReference>
<dbReference type="SUPFAM" id="SSF53300">
    <property type="entry name" value="vWA-like"/>
    <property type="match status" value="1"/>
</dbReference>
<dbReference type="OMA" id="INWVEVP"/>
<evidence type="ECO:0000313" key="15">
    <source>
        <dbReference type="Proteomes" id="UP000054408"/>
    </source>
</evidence>
<dbReference type="SMART" id="SM00327">
    <property type="entry name" value="VWA"/>
    <property type="match status" value="1"/>
</dbReference>
<evidence type="ECO:0000256" key="10">
    <source>
        <dbReference type="ARBA" id="ARBA00023242"/>
    </source>
</evidence>
<dbReference type="NCBIfam" id="TIGR00622">
    <property type="entry name" value="ssl1"/>
    <property type="match status" value="1"/>
</dbReference>
<dbReference type="PIRSF" id="PIRSF015919">
    <property type="entry name" value="TFIIH_SSL1"/>
    <property type="match status" value="1"/>
</dbReference>
<evidence type="ECO:0000256" key="2">
    <source>
        <dbReference type="ARBA" id="ARBA00006092"/>
    </source>
</evidence>
<evidence type="ECO:0000259" key="13">
    <source>
        <dbReference type="PROSITE" id="PS50234"/>
    </source>
</evidence>
<dbReference type="GeneID" id="25563993"/>
<evidence type="ECO:0000313" key="14">
    <source>
        <dbReference type="EMBL" id="KNC48221.1"/>
    </source>
</evidence>
<name>A0A0L0D827_THETB</name>
<dbReference type="InterPro" id="IPR002035">
    <property type="entry name" value="VWF_A"/>
</dbReference>
<evidence type="ECO:0000256" key="6">
    <source>
        <dbReference type="ARBA" id="ARBA00022833"/>
    </source>
</evidence>
<dbReference type="Proteomes" id="UP000054408">
    <property type="component" value="Unassembled WGS sequence"/>
</dbReference>
<dbReference type="eggNOG" id="KOG2807">
    <property type="taxonomic scope" value="Eukaryota"/>
</dbReference>
<dbReference type="GO" id="GO:0005675">
    <property type="term" value="C:transcription factor TFIIH holo complex"/>
    <property type="evidence" value="ECO:0007669"/>
    <property type="project" value="UniProtKB-UniRule"/>
</dbReference>
<dbReference type="Pfam" id="PF07975">
    <property type="entry name" value="C1_4"/>
    <property type="match status" value="1"/>
</dbReference>
<comment type="subcellular location">
    <subcellularLocation>
        <location evidence="1 11">Nucleus</location>
    </subcellularLocation>
</comment>
<reference evidence="14 15" key="1">
    <citation type="submission" date="2010-05" db="EMBL/GenBank/DDBJ databases">
        <title>The Genome Sequence of Thecamonas trahens ATCC 50062.</title>
        <authorList>
            <consortium name="The Broad Institute Genome Sequencing Platform"/>
            <person name="Russ C."/>
            <person name="Cuomo C."/>
            <person name="Shea T."/>
            <person name="Young S.K."/>
            <person name="Zeng Q."/>
            <person name="Koehrsen M."/>
            <person name="Haas B."/>
            <person name="Borodovsky M."/>
            <person name="Guigo R."/>
            <person name="Alvarado L."/>
            <person name="Berlin A."/>
            <person name="Bochicchio J."/>
            <person name="Borenstein D."/>
            <person name="Chapman S."/>
            <person name="Chen Z."/>
            <person name="Freedman E."/>
            <person name="Gellesch M."/>
            <person name="Goldberg J."/>
            <person name="Griggs A."/>
            <person name="Gujja S."/>
            <person name="Heilman E."/>
            <person name="Heiman D."/>
            <person name="Hepburn T."/>
            <person name="Howarth C."/>
            <person name="Jen D."/>
            <person name="Larson L."/>
            <person name="Mehta T."/>
            <person name="Park D."/>
            <person name="Pearson M."/>
            <person name="Roberts A."/>
            <person name="Saif S."/>
            <person name="Shenoy N."/>
            <person name="Sisk P."/>
            <person name="Stolte C."/>
            <person name="Sykes S."/>
            <person name="Thomson T."/>
            <person name="Walk T."/>
            <person name="White J."/>
            <person name="Yandava C."/>
            <person name="Burger G."/>
            <person name="Gray M.W."/>
            <person name="Holland P.W.H."/>
            <person name="King N."/>
            <person name="Lang F.B.F."/>
            <person name="Roger A.J."/>
            <person name="Ruiz-Trillo I."/>
            <person name="Lander E."/>
            <person name="Nusbaum C."/>
        </authorList>
    </citation>
    <scope>NUCLEOTIDE SEQUENCE [LARGE SCALE GENOMIC DNA]</scope>
    <source>
        <strain evidence="14 15">ATCC 50062</strain>
    </source>
</reference>
<keyword evidence="4" id="KW-0227">DNA damage</keyword>
<dbReference type="Gene3D" id="3.40.50.410">
    <property type="entry name" value="von Willebrand factor, type A domain"/>
    <property type="match status" value="1"/>
</dbReference>
<evidence type="ECO:0000256" key="5">
    <source>
        <dbReference type="ARBA" id="ARBA00022771"/>
    </source>
</evidence>
<dbReference type="GO" id="GO:0008270">
    <property type="term" value="F:zinc ion binding"/>
    <property type="evidence" value="ECO:0007669"/>
    <property type="project" value="UniProtKB-UniRule"/>
</dbReference>
<dbReference type="PANTHER" id="PTHR12695">
    <property type="entry name" value="GENERAL TRANSCRIPTION FACTOR IIH SUBUNIT 2"/>
    <property type="match status" value="1"/>
</dbReference>
<evidence type="ECO:0000256" key="11">
    <source>
        <dbReference type="PIRNR" id="PIRNR015919"/>
    </source>
</evidence>
<evidence type="ECO:0000256" key="3">
    <source>
        <dbReference type="ARBA" id="ARBA00022723"/>
    </source>
</evidence>
<keyword evidence="9" id="KW-0234">DNA repair</keyword>
<dbReference type="GO" id="GO:0000439">
    <property type="term" value="C:transcription factor TFIIH core complex"/>
    <property type="evidence" value="ECO:0007669"/>
    <property type="project" value="InterPro"/>
</dbReference>
<dbReference type="InterPro" id="IPR036465">
    <property type="entry name" value="vWFA_dom_sf"/>
</dbReference>
<evidence type="ECO:0000256" key="1">
    <source>
        <dbReference type="ARBA" id="ARBA00004123"/>
    </source>
</evidence>
<dbReference type="InterPro" id="IPR004595">
    <property type="entry name" value="TFIIH_C1-like_dom"/>
</dbReference>
<accession>A0A0L0D827</accession>
<dbReference type="PROSITE" id="PS50234">
    <property type="entry name" value="VWFA"/>
    <property type="match status" value="1"/>
</dbReference>
<evidence type="ECO:0000256" key="9">
    <source>
        <dbReference type="ARBA" id="ARBA00023204"/>
    </source>
</evidence>
<keyword evidence="6 11" id="KW-0862">Zinc</keyword>
<dbReference type="InterPro" id="IPR046349">
    <property type="entry name" value="C1-like_sf"/>
</dbReference>
<dbReference type="GO" id="GO:0006357">
    <property type="term" value="P:regulation of transcription by RNA polymerase II"/>
    <property type="evidence" value="ECO:0007669"/>
    <property type="project" value="TreeGrafter"/>
</dbReference>
<keyword evidence="15" id="KW-1185">Reference proteome</keyword>
<feature type="domain" description="VWFA" evidence="13">
    <location>
        <begin position="65"/>
        <end position="245"/>
    </location>
</feature>
<dbReference type="FunFam" id="3.40.50.410:FF:000015">
    <property type="entry name" value="General transcription factor IIH subunit 2"/>
    <property type="match status" value="1"/>
</dbReference>
<dbReference type="GO" id="GO:0006289">
    <property type="term" value="P:nucleotide-excision repair"/>
    <property type="evidence" value="ECO:0007669"/>
    <property type="project" value="UniProtKB-UniRule"/>
</dbReference>
<dbReference type="OrthoDB" id="284275at2759"/>
<dbReference type="AlphaFoldDB" id="A0A0L0D827"/>
<keyword evidence="5" id="KW-0863">Zinc-finger</keyword>
<evidence type="ECO:0000256" key="12">
    <source>
        <dbReference type="PIRSR" id="PIRSR015919-1"/>
    </source>
</evidence>
<dbReference type="Gene3D" id="3.30.40.10">
    <property type="entry name" value="Zinc/RING finger domain, C3HC4 (zinc finger)"/>
    <property type="match status" value="1"/>
</dbReference>
<dbReference type="InterPro" id="IPR007198">
    <property type="entry name" value="Ssl1-like"/>
</dbReference>
<organism evidence="14 15">
    <name type="scientific">Thecamonas trahens ATCC 50062</name>
    <dbReference type="NCBI Taxonomy" id="461836"/>
    <lineage>
        <taxon>Eukaryota</taxon>
        <taxon>Apusozoa</taxon>
        <taxon>Apusomonadida</taxon>
        <taxon>Apusomonadidae</taxon>
        <taxon>Thecamonas</taxon>
    </lineage>
</organism>
<dbReference type="SMART" id="SM01047">
    <property type="entry name" value="C1_4"/>
    <property type="match status" value="1"/>
</dbReference>
<sequence>MSDSDSDDNVGAFTWEQTYERPWETLREAGDGTLVGVDKLRQNLLENTRVEADDEGMVRRGIIRRLFVILDMSTSLRATDMRPTRHAVVVKAMEAFVREFFDLNPISHMGIIVTKSRKATLVTEMGGNPSQHIEALSGPGLTVGAEPSLQNALNLAKTSLASLPKYGAREILVVFSSLTTCDPGNVLHTINEVRDAGIRASVIGFGAALRVLQYLADATGGKYAVPTSSHHFRQILLSHAVPTPVKRGAKAFGNALVKMGFPGVETPAGPEHNPGTVTDTRAVASLCACHQYLTDTGYICPNCGSKMCEIPTDCVTCGLTLVAPPHLARSYHHLFPVAKYEPPSADVLAALPGSCFACAALLPPVATVDNAPFRVCPLCHQLFCFECDNFVHDTLHNCPGCQMPAHAPAEPQKASYPSQAAAATSSQP</sequence>
<dbReference type="GO" id="GO:0006351">
    <property type="term" value="P:DNA-templated transcription"/>
    <property type="evidence" value="ECO:0007669"/>
    <property type="project" value="InterPro"/>
</dbReference>